<protein>
    <submittedName>
        <fullName evidence="3">DUF2637 domain-containing protein</fullName>
    </submittedName>
</protein>
<name>A0A3N3ZP75_9MICC</name>
<evidence type="ECO:0000313" key="4">
    <source>
        <dbReference type="Proteomes" id="UP000270616"/>
    </source>
</evidence>
<accession>A0A3N3ZP75</accession>
<keyword evidence="4" id="KW-1185">Reference proteome</keyword>
<dbReference type="EMBL" id="RKMF01000010">
    <property type="protein sequence ID" value="ROZ62776.1"/>
    <property type="molecule type" value="Genomic_DNA"/>
</dbReference>
<feature type="transmembrane region" description="Helical" evidence="2">
    <location>
        <begin position="128"/>
        <end position="148"/>
    </location>
</feature>
<feature type="compositionally biased region" description="Low complexity" evidence="1">
    <location>
        <begin position="20"/>
        <end position="31"/>
    </location>
</feature>
<sequence length="343" mass="36274">MMRPERAENDARPGAAGRASHQQESQGSSGSTLVRDTVAPVATSGNGATSRIDPDTKGVQWTVVVLVGLLGLTSFIVSFRALHDVAAWAGIGPGLQWAVPVFVDGAILTYALAVLVHRSRGEPVWPSWTSLGVFTAMSVAANAAHAVAVPQEQWWQTLTGAVLAALAPLGVFAATEQMARLVVLRPQDRQVPGPVLEPAAEVESLPATTPASANVAGIAPATEPWPSTPQPEPVVELAEPEPEERHDSAPEPVTKEMTAPIAERVADSAADPDPQTSPGVVEQAAEERADEDFVAWVQERRRQGDPITGPTAGAFLGVSERTGRNRIKELRTSRPELFEEDAA</sequence>
<evidence type="ECO:0000256" key="1">
    <source>
        <dbReference type="SAM" id="MobiDB-lite"/>
    </source>
</evidence>
<keyword evidence="2" id="KW-0472">Membrane</keyword>
<feature type="transmembrane region" description="Helical" evidence="2">
    <location>
        <begin position="61"/>
        <end position="82"/>
    </location>
</feature>
<feature type="region of interest" description="Disordered" evidence="1">
    <location>
        <begin position="218"/>
        <end position="291"/>
    </location>
</feature>
<feature type="transmembrane region" description="Helical" evidence="2">
    <location>
        <begin position="94"/>
        <end position="116"/>
    </location>
</feature>
<reference evidence="3 4" key="1">
    <citation type="submission" date="2018-10" db="EMBL/GenBank/DDBJ databases">
        <title>Kocuria sp. M5W7-7, whole genome shotgun sequence.</title>
        <authorList>
            <person name="Tuo L."/>
        </authorList>
    </citation>
    <scope>NUCLEOTIDE SEQUENCE [LARGE SCALE GENOMIC DNA]</scope>
    <source>
        <strain evidence="3 4">M5W7-7</strain>
    </source>
</reference>
<organism evidence="3 4">
    <name type="scientific">Kocuria soli</name>
    <dbReference type="NCBI Taxonomy" id="2485125"/>
    <lineage>
        <taxon>Bacteria</taxon>
        <taxon>Bacillati</taxon>
        <taxon>Actinomycetota</taxon>
        <taxon>Actinomycetes</taxon>
        <taxon>Micrococcales</taxon>
        <taxon>Micrococcaceae</taxon>
        <taxon>Kocuria</taxon>
    </lineage>
</organism>
<keyword evidence="2" id="KW-1133">Transmembrane helix</keyword>
<dbReference type="Proteomes" id="UP000270616">
    <property type="component" value="Unassembled WGS sequence"/>
</dbReference>
<dbReference type="InterPro" id="IPR021235">
    <property type="entry name" value="DUF2637"/>
</dbReference>
<feature type="region of interest" description="Disordered" evidence="1">
    <location>
        <begin position="1"/>
        <end position="53"/>
    </location>
</feature>
<dbReference type="Pfam" id="PF10935">
    <property type="entry name" value="DUF2637"/>
    <property type="match status" value="1"/>
</dbReference>
<gene>
    <name evidence="3" type="ORF">EDL96_08300</name>
</gene>
<evidence type="ECO:0000313" key="3">
    <source>
        <dbReference type="EMBL" id="ROZ62776.1"/>
    </source>
</evidence>
<feature type="transmembrane region" description="Helical" evidence="2">
    <location>
        <begin position="154"/>
        <end position="175"/>
    </location>
</feature>
<dbReference type="AlphaFoldDB" id="A0A3N3ZP75"/>
<keyword evidence="2" id="KW-0812">Transmembrane</keyword>
<evidence type="ECO:0000256" key="2">
    <source>
        <dbReference type="SAM" id="Phobius"/>
    </source>
</evidence>
<proteinExistence type="predicted"/>
<comment type="caution">
    <text evidence="3">The sequence shown here is derived from an EMBL/GenBank/DDBJ whole genome shotgun (WGS) entry which is preliminary data.</text>
</comment>
<feature type="compositionally biased region" description="Basic and acidic residues" evidence="1">
    <location>
        <begin position="1"/>
        <end position="11"/>
    </location>
</feature>